<comment type="similarity">
    <text evidence="3 12">Belongs to the NadC/ModD family.</text>
</comment>
<comment type="subunit">
    <text evidence="4">Hexamer formed by 3 homodimers.</text>
</comment>
<comment type="catalytic activity">
    <reaction evidence="10">
        <text>nicotinate beta-D-ribonucleotide + CO2 + diphosphate = quinolinate + 5-phospho-alpha-D-ribose 1-diphosphate + 2 H(+)</text>
        <dbReference type="Rhea" id="RHEA:12733"/>
        <dbReference type="ChEBI" id="CHEBI:15378"/>
        <dbReference type="ChEBI" id="CHEBI:16526"/>
        <dbReference type="ChEBI" id="CHEBI:29959"/>
        <dbReference type="ChEBI" id="CHEBI:33019"/>
        <dbReference type="ChEBI" id="CHEBI:57502"/>
        <dbReference type="ChEBI" id="CHEBI:58017"/>
        <dbReference type="EC" id="2.4.2.19"/>
    </reaction>
</comment>
<dbReference type="GO" id="GO:0005737">
    <property type="term" value="C:cytoplasm"/>
    <property type="evidence" value="ECO:0007669"/>
    <property type="project" value="TreeGrafter"/>
</dbReference>
<dbReference type="PANTHER" id="PTHR32179:SF3">
    <property type="entry name" value="NICOTINATE-NUCLEOTIDE PYROPHOSPHORYLASE [CARBOXYLATING]"/>
    <property type="match status" value="1"/>
</dbReference>
<dbReference type="InterPro" id="IPR037128">
    <property type="entry name" value="Quinolinate_PRibosylTase_N_sf"/>
</dbReference>
<evidence type="ECO:0000256" key="1">
    <source>
        <dbReference type="ARBA" id="ARBA00003237"/>
    </source>
</evidence>
<comment type="caution">
    <text evidence="15">The sequence shown here is derived from an EMBL/GenBank/DDBJ whole genome shotgun (WGS) entry which is preliminary data.</text>
</comment>
<dbReference type="GO" id="GO:0034213">
    <property type="term" value="P:quinolinate catabolic process"/>
    <property type="evidence" value="ECO:0007669"/>
    <property type="project" value="TreeGrafter"/>
</dbReference>
<dbReference type="EC" id="2.4.2.19" evidence="5"/>
<dbReference type="SUPFAM" id="SSF51690">
    <property type="entry name" value="Nicotinate/Quinolinate PRTase C-terminal domain-like"/>
    <property type="match status" value="1"/>
</dbReference>
<evidence type="ECO:0000256" key="4">
    <source>
        <dbReference type="ARBA" id="ARBA00011218"/>
    </source>
</evidence>
<evidence type="ECO:0000313" key="16">
    <source>
        <dbReference type="Proteomes" id="UP000317122"/>
    </source>
</evidence>
<dbReference type="InterPro" id="IPR022412">
    <property type="entry name" value="Quinolinate_PRibosylTrfase_N"/>
</dbReference>
<evidence type="ECO:0000256" key="7">
    <source>
        <dbReference type="ARBA" id="ARBA00022676"/>
    </source>
</evidence>
<evidence type="ECO:0000256" key="3">
    <source>
        <dbReference type="ARBA" id="ARBA00009400"/>
    </source>
</evidence>
<keyword evidence="6" id="KW-0662">Pyridine nucleotide biosynthesis</keyword>
<feature type="domain" description="Quinolinate phosphoribosyl transferase N-terminal" evidence="14">
    <location>
        <begin position="28"/>
        <end position="113"/>
    </location>
</feature>
<dbReference type="PANTHER" id="PTHR32179">
    <property type="entry name" value="NICOTINATE-NUCLEOTIDE PYROPHOSPHORYLASE [CARBOXYLATING]"/>
    <property type="match status" value="1"/>
</dbReference>
<dbReference type="Gene3D" id="3.20.20.70">
    <property type="entry name" value="Aldolase class I"/>
    <property type="match status" value="1"/>
</dbReference>
<comment type="function">
    <text evidence="1">Involved in the catabolism of quinolinic acid (QA).</text>
</comment>
<evidence type="ECO:0000256" key="12">
    <source>
        <dbReference type="PIRNR" id="PIRNR006250"/>
    </source>
</evidence>
<dbReference type="CDD" id="cd01572">
    <property type="entry name" value="QPRTase"/>
    <property type="match status" value="1"/>
</dbReference>
<dbReference type="GO" id="GO:0009435">
    <property type="term" value="P:NAD+ biosynthetic process"/>
    <property type="evidence" value="ECO:0007669"/>
    <property type="project" value="UniProtKB-UniPathway"/>
</dbReference>
<dbReference type="InterPro" id="IPR004393">
    <property type="entry name" value="NadC"/>
</dbReference>
<evidence type="ECO:0000259" key="14">
    <source>
        <dbReference type="Pfam" id="PF02749"/>
    </source>
</evidence>
<dbReference type="Proteomes" id="UP000317122">
    <property type="component" value="Unassembled WGS sequence"/>
</dbReference>
<protein>
    <recommendedName>
        <fullName evidence="11">Probable nicotinate-nucleotide pyrophosphorylase [carboxylating]</fullName>
        <ecNumber evidence="5">2.4.2.19</ecNumber>
    </recommendedName>
    <alternativeName>
        <fullName evidence="9">Quinolinate phosphoribosyltransferase [decarboxylating]</fullName>
    </alternativeName>
</protein>
<dbReference type="FunFam" id="3.20.20.70:FF:000030">
    <property type="entry name" value="Nicotinate-nucleotide pyrophosphorylase, carboxylating"/>
    <property type="match status" value="1"/>
</dbReference>
<dbReference type="RefSeq" id="WP_145714268.1">
    <property type="nucleotide sequence ID" value="NZ_BSPF01000003.1"/>
</dbReference>
<evidence type="ECO:0000256" key="6">
    <source>
        <dbReference type="ARBA" id="ARBA00022642"/>
    </source>
</evidence>
<name>A0A562PBY9_9HYPH</name>
<sequence>MKLSPLPAIMLEPAVRAALVEDLGRAGDLTTDAIVPKDHRATTVLVARQAGVVAGLDPAMLAFRLVDQDLEMVMERADGSHVGQGEIIASVSGPARAMLTAERTALNFLCHLSGIATATASMVAAVREYRARIVCTRKTTPGLRTLEKNAVRAGGGSNHRFGLDDAILIKDNHIAIAGGIRAAIERARTGAGHLVKIEVEVDTLAQLEEALEFAPDAVLLDNMSVDDLQQAVAMVAGRAITEASGRITLDTAAEIAATGVDLISVGWLTHSAPILDIGLDYTPGARLLYAGADSARPAGVPTDGPNALDKMAIARSI</sequence>
<proteinExistence type="inferred from homology"/>
<dbReference type="Gene3D" id="3.90.1170.20">
    <property type="entry name" value="Quinolinate phosphoribosyl transferase, N-terminal domain"/>
    <property type="match status" value="1"/>
</dbReference>
<evidence type="ECO:0000256" key="8">
    <source>
        <dbReference type="ARBA" id="ARBA00022679"/>
    </source>
</evidence>
<dbReference type="OrthoDB" id="9782546at2"/>
<dbReference type="InterPro" id="IPR002638">
    <property type="entry name" value="Quinolinate_PRibosylTrfase_C"/>
</dbReference>
<evidence type="ECO:0000256" key="5">
    <source>
        <dbReference type="ARBA" id="ARBA00011944"/>
    </source>
</evidence>
<dbReference type="FunFam" id="3.90.1170.20:FF:000001">
    <property type="entry name" value="Nicotinate-nucleotide diphosphorylase (Carboxylating)"/>
    <property type="match status" value="1"/>
</dbReference>
<gene>
    <name evidence="15" type="ORF">IQ26_00919</name>
</gene>
<keyword evidence="16" id="KW-1185">Reference proteome</keyword>
<dbReference type="GO" id="GO:0004514">
    <property type="term" value="F:nicotinate-nucleotide diphosphorylase (carboxylating) activity"/>
    <property type="evidence" value="ECO:0007669"/>
    <property type="project" value="UniProtKB-EC"/>
</dbReference>
<feature type="domain" description="Quinolinate phosphoribosyl transferase C-terminal" evidence="13">
    <location>
        <begin position="115"/>
        <end position="280"/>
    </location>
</feature>
<dbReference type="PIRSF" id="PIRSF006250">
    <property type="entry name" value="NadC_ModD"/>
    <property type="match status" value="1"/>
</dbReference>
<dbReference type="InterPro" id="IPR036068">
    <property type="entry name" value="Nicotinate_pribotase-like_C"/>
</dbReference>
<evidence type="ECO:0000259" key="13">
    <source>
        <dbReference type="Pfam" id="PF01729"/>
    </source>
</evidence>
<dbReference type="Pfam" id="PF01729">
    <property type="entry name" value="QRPTase_C"/>
    <property type="match status" value="1"/>
</dbReference>
<evidence type="ECO:0000256" key="2">
    <source>
        <dbReference type="ARBA" id="ARBA00004893"/>
    </source>
</evidence>
<dbReference type="EMBL" id="VLKT01000004">
    <property type="protein sequence ID" value="TWI41995.1"/>
    <property type="molecule type" value="Genomic_DNA"/>
</dbReference>
<dbReference type="NCBIfam" id="TIGR00078">
    <property type="entry name" value="nadC"/>
    <property type="match status" value="1"/>
</dbReference>
<evidence type="ECO:0000313" key="15">
    <source>
        <dbReference type="EMBL" id="TWI41995.1"/>
    </source>
</evidence>
<reference evidence="15 16" key="1">
    <citation type="journal article" date="2015" name="Stand. Genomic Sci.">
        <title>Genomic Encyclopedia of Bacterial and Archaeal Type Strains, Phase III: the genomes of soil and plant-associated and newly described type strains.</title>
        <authorList>
            <person name="Whitman W.B."/>
            <person name="Woyke T."/>
            <person name="Klenk H.P."/>
            <person name="Zhou Y."/>
            <person name="Lilburn T.G."/>
            <person name="Beck B.J."/>
            <person name="De Vos P."/>
            <person name="Vandamme P."/>
            <person name="Eisen J.A."/>
            <person name="Garrity G."/>
            <person name="Hugenholtz P."/>
            <person name="Kyrpides N.C."/>
        </authorList>
    </citation>
    <scope>NUCLEOTIDE SEQUENCE [LARGE SCALE GENOMIC DNA]</scope>
    <source>
        <strain evidence="15 16">CGMCC 1.2546</strain>
    </source>
</reference>
<evidence type="ECO:0000256" key="10">
    <source>
        <dbReference type="ARBA" id="ARBA00047445"/>
    </source>
</evidence>
<dbReference type="UniPathway" id="UPA00253">
    <property type="reaction ID" value="UER00331"/>
</dbReference>
<dbReference type="InterPro" id="IPR013785">
    <property type="entry name" value="Aldolase_TIM"/>
</dbReference>
<keyword evidence="7 12" id="KW-0328">Glycosyltransferase</keyword>
<comment type="pathway">
    <text evidence="2">Cofactor biosynthesis; NAD(+) biosynthesis; nicotinate D-ribonucleotide from quinolinate: step 1/1.</text>
</comment>
<keyword evidence="8 12" id="KW-0808">Transferase</keyword>
<evidence type="ECO:0000256" key="11">
    <source>
        <dbReference type="ARBA" id="ARBA00069173"/>
    </source>
</evidence>
<evidence type="ECO:0000256" key="9">
    <source>
        <dbReference type="ARBA" id="ARBA00033102"/>
    </source>
</evidence>
<organism evidence="15 16">
    <name type="scientific">Mesorhizobium tianshanense</name>
    <dbReference type="NCBI Taxonomy" id="39844"/>
    <lineage>
        <taxon>Bacteria</taxon>
        <taxon>Pseudomonadati</taxon>
        <taxon>Pseudomonadota</taxon>
        <taxon>Alphaproteobacteria</taxon>
        <taxon>Hyphomicrobiales</taxon>
        <taxon>Phyllobacteriaceae</taxon>
        <taxon>Mesorhizobium</taxon>
    </lineage>
</organism>
<dbReference type="SUPFAM" id="SSF54675">
    <property type="entry name" value="Nicotinate/Quinolinate PRTase N-terminal domain-like"/>
    <property type="match status" value="1"/>
</dbReference>
<accession>A0A562PBY9</accession>
<dbReference type="Pfam" id="PF02749">
    <property type="entry name" value="QRPTase_N"/>
    <property type="match status" value="1"/>
</dbReference>
<dbReference type="AlphaFoldDB" id="A0A562PBY9"/>
<dbReference type="InterPro" id="IPR027277">
    <property type="entry name" value="NadC/ModD"/>
</dbReference>